<proteinExistence type="inferred from homology"/>
<dbReference type="GO" id="GO:0007165">
    <property type="term" value="P:signal transduction"/>
    <property type="evidence" value="ECO:0007669"/>
    <property type="project" value="UniProtKB-KW"/>
</dbReference>
<dbReference type="Gene3D" id="1.10.287.950">
    <property type="entry name" value="Methyl-accepting chemotaxis protein"/>
    <property type="match status" value="1"/>
</dbReference>
<evidence type="ECO:0000256" key="3">
    <source>
        <dbReference type="ARBA" id="ARBA00022500"/>
    </source>
</evidence>
<dbReference type="GO" id="GO:0006935">
    <property type="term" value="P:chemotaxis"/>
    <property type="evidence" value="ECO:0007669"/>
    <property type="project" value="UniProtKB-KW"/>
</dbReference>
<reference evidence="13 16" key="2">
    <citation type="submission" date="2018-05" db="EMBL/GenBank/DDBJ databases">
        <title>Genomic Encyclopedia of Type Strains, Phase IV (KMG-IV): sequencing the most valuable type-strain genomes for metagenomic binning, comparative biology and taxonomic classification.</title>
        <authorList>
            <person name="Goeker M."/>
        </authorList>
    </citation>
    <scope>NUCLEOTIDE SEQUENCE [LARGE SCALE GENOMIC DNA]</scope>
    <source>
        <strain evidence="13 16">DSM 28816</strain>
    </source>
</reference>
<feature type="domain" description="HAMP" evidence="12">
    <location>
        <begin position="217"/>
        <end position="272"/>
    </location>
</feature>
<dbReference type="GO" id="GO:0005886">
    <property type="term" value="C:plasma membrane"/>
    <property type="evidence" value="ECO:0007669"/>
    <property type="project" value="UniProtKB-SubCell"/>
</dbReference>
<keyword evidence="6 10" id="KW-0472">Membrane</keyword>
<dbReference type="RefSeq" id="WP_094376635.1">
    <property type="nucleotide sequence ID" value="NZ_NOKA02000004.1"/>
</dbReference>
<dbReference type="InterPro" id="IPR003660">
    <property type="entry name" value="HAMP_dom"/>
</dbReference>
<dbReference type="Pfam" id="PF00015">
    <property type="entry name" value="MCPsignal"/>
    <property type="match status" value="1"/>
</dbReference>
<evidence type="ECO:0000256" key="6">
    <source>
        <dbReference type="ARBA" id="ARBA00023136"/>
    </source>
</evidence>
<dbReference type="CDD" id="cd06225">
    <property type="entry name" value="HAMP"/>
    <property type="match status" value="1"/>
</dbReference>
<dbReference type="Proteomes" id="UP000216411">
    <property type="component" value="Unassembled WGS sequence"/>
</dbReference>
<feature type="transmembrane region" description="Helical" evidence="10">
    <location>
        <begin position="15"/>
        <end position="36"/>
    </location>
</feature>
<name>A0A255ILT9_9FIRM</name>
<evidence type="ECO:0000256" key="5">
    <source>
        <dbReference type="ARBA" id="ARBA00022989"/>
    </source>
</evidence>
<organism evidence="14 15">
    <name type="scientific">Lachnotalea glycerini</name>
    <dbReference type="NCBI Taxonomy" id="1763509"/>
    <lineage>
        <taxon>Bacteria</taxon>
        <taxon>Bacillati</taxon>
        <taxon>Bacillota</taxon>
        <taxon>Clostridia</taxon>
        <taxon>Lachnospirales</taxon>
        <taxon>Lachnospiraceae</taxon>
        <taxon>Lachnotalea</taxon>
    </lineage>
</organism>
<dbReference type="OrthoDB" id="5449717at2"/>
<dbReference type="InterPro" id="IPR004090">
    <property type="entry name" value="Chemotax_Me-accpt_rcpt"/>
</dbReference>
<evidence type="ECO:0000256" key="7">
    <source>
        <dbReference type="ARBA" id="ARBA00023224"/>
    </source>
</evidence>
<dbReference type="EMBL" id="QICS01000006">
    <property type="protein sequence ID" value="PXV89473.1"/>
    <property type="molecule type" value="Genomic_DNA"/>
</dbReference>
<keyword evidence="2" id="KW-1003">Cell membrane</keyword>
<dbReference type="PROSITE" id="PS50885">
    <property type="entry name" value="HAMP"/>
    <property type="match status" value="1"/>
</dbReference>
<feature type="domain" description="Methyl-accepting transducer" evidence="11">
    <location>
        <begin position="291"/>
        <end position="548"/>
    </location>
</feature>
<keyword evidence="15" id="KW-1185">Reference proteome</keyword>
<evidence type="ECO:0000256" key="4">
    <source>
        <dbReference type="ARBA" id="ARBA00022692"/>
    </source>
</evidence>
<sequence>MNKQVTIEKRKGIKLLVRMLLIIIVPLIILSIVSIISSTLRMLSLSDNLIKHELNAGVYSLKSITASFGDGDYTYTNGVLYKGGKDISDILNILDDFKNNTEMDCTIFMSDTRAATSLKSSDGSRIVGTKAGDNVIETVLNNGKEYYDSDIVINGTAYCGYYAPLYQPSSNEIVGMLFAGIPRTEAIGTVQKNIYENMIIDIIVLVISLISGIFFIGLIVKAIRNIVTHVNKVANGELDEDVQNKLLKRKDEVGDMSRSLQSLIHSFTDILHKILSTSDSLADFSTSFKASFLSISEAISNINTAIDEIANGATSQASETQNANSEVLNMGNAIDHTYLNVEVLTTSAKKMVDYNGTANTTLTELFDISQKTKESVDTVQDQTNITNESAIQIQAATDLIADIASQTNLLSLNASIEAARAGEHGRGFAVVAEEIRVLADQSHDSANKIATIVNTLINNSNTSVKTMNHVADMIASQNEKLDNTREMFTSLDSEIKEVNVAINKITSEIDHLASLKENVLNSVESLAAIAEENAASTEETSASMIELSKIVTDCTDATNDIVTLSSDLAANTKQFRLNQQHAAKELKIEE</sequence>
<evidence type="ECO:0000313" key="16">
    <source>
        <dbReference type="Proteomes" id="UP000247523"/>
    </source>
</evidence>
<keyword evidence="5 10" id="KW-1133">Transmembrane helix</keyword>
<dbReference type="PRINTS" id="PR00260">
    <property type="entry name" value="CHEMTRNSDUCR"/>
</dbReference>
<dbReference type="GO" id="GO:0004888">
    <property type="term" value="F:transmembrane signaling receptor activity"/>
    <property type="evidence" value="ECO:0007669"/>
    <property type="project" value="InterPro"/>
</dbReference>
<dbReference type="SUPFAM" id="SSF103190">
    <property type="entry name" value="Sensory domain-like"/>
    <property type="match status" value="1"/>
</dbReference>
<dbReference type="InterPro" id="IPR029151">
    <property type="entry name" value="Sensor-like_sf"/>
</dbReference>
<evidence type="ECO:0000313" key="15">
    <source>
        <dbReference type="Proteomes" id="UP000216411"/>
    </source>
</evidence>
<evidence type="ECO:0000256" key="1">
    <source>
        <dbReference type="ARBA" id="ARBA00004651"/>
    </source>
</evidence>
<comment type="caution">
    <text evidence="14">The sequence shown here is derived from an EMBL/GenBank/DDBJ whole genome shotgun (WGS) entry which is preliminary data.</text>
</comment>
<dbReference type="SMART" id="SM00304">
    <property type="entry name" value="HAMP"/>
    <property type="match status" value="2"/>
</dbReference>
<protein>
    <submittedName>
        <fullName evidence="14">Methyl-accepting chemotaxis protein</fullName>
    </submittedName>
</protein>
<dbReference type="PROSITE" id="PS50111">
    <property type="entry name" value="CHEMOTAXIS_TRANSDUC_2"/>
    <property type="match status" value="1"/>
</dbReference>
<dbReference type="SUPFAM" id="SSF58104">
    <property type="entry name" value="Methyl-accepting chemotaxis protein (MCP) signaling domain"/>
    <property type="match status" value="1"/>
</dbReference>
<dbReference type="InterPro" id="IPR033463">
    <property type="entry name" value="sCache_3"/>
</dbReference>
<dbReference type="InterPro" id="IPR004089">
    <property type="entry name" value="MCPsignal_dom"/>
</dbReference>
<dbReference type="SMART" id="SM00283">
    <property type="entry name" value="MA"/>
    <property type="match status" value="1"/>
</dbReference>
<evidence type="ECO:0000256" key="9">
    <source>
        <dbReference type="PROSITE-ProRule" id="PRU00284"/>
    </source>
</evidence>
<evidence type="ECO:0000256" key="10">
    <source>
        <dbReference type="SAM" id="Phobius"/>
    </source>
</evidence>
<reference evidence="14 15" key="1">
    <citation type="journal article" date="2017" name="Genome Announc.">
        <title>Draft Genome Sequence of a Sporulating and Motile Strain of Lachnotalea glycerini Isolated from Water in Quebec City, Canada.</title>
        <authorList>
            <person name="Maheux A.F."/>
            <person name="Boudreau D.K."/>
            <person name="Berube E."/>
            <person name="Boissinot M."/>
            <person name="Raymond F."/>
            <person name="Brodeur S."/>
            <person name="Corbeil J."/>
            <person name="Isabel S."/>
            <person name="Omar R.F."/>
            <person name="Bergeron M.G."/>
        </authorList>
    </citation>
    <scope>NUCLEOTIDE SEQUENCE [LARGE SCALE GENOMIC DNA]</scope>
    <source>
        <strain evidence="14 15">CCRI-19302</strain>
    </source>
</reference>
<dbReference type="Pfam" id="PF00672">
    <property type="entry name" value="HAMP"/>
    <property type="match status" value="1"/>
</dbReference>
<dbReference type="PANTHER" id="PTHR32089">
    <property type="entry name" value="METHYL-ACCEPTING CHEMOTAXIS PROTEIN MCPB"/>
    <property type="match status" value="1"/>
</dbReference>
<feature type="transmembrane region" description="Helical" evidence="10">
    <location>
        <begin position="199"/>
        <end position="220"/>
    </location>
</feature>
<dbReference type="EMBL" id="NOKA02000004">
    <property type="protein sequence ID" value="RDY32341.1"/>
    <property type="molecule type" value="Genomic_DNA"/>
</dbReference>
<evidence type="ECO:0000256" key="8">
    <source>
        <dbReference type="ARBA" id="ARBA00029447"/>
    </source>
</evidence>
<evidence type="ECO:0000259" key="12">
    <source>
        <dbReference type="PROSITE" id="PS50885"/>
    </source>
</evidence>
<gene>
    <name evidence="13" type="ORF">C8E03_106124</name>
    <name evidence="14" type="ORF">CG710_005005</name>
</gene>
<comment type="subcellular location">
    <subcellularLocation>
        <location evidence="1">Cell membrane</location>
        <topology evidence="1">Multi-pass membrane protein</topology>
    </subcellularLocation>
</comment>
<dbReference type="Pfam" id="PF17202">
    <property type="entry name" value="sCache_3_3"/>
    <property type="match status" value="1"/>
</dbReference>
<dbReference type="PANTHER" id="PTHR32089:SF114">
    <property type="entry name" value="METHYL-ACCEPTING CHEMOTAXIS PROTEIN MCPB"/>
    <property type="match status" value="1"/>
</dbReference>
<dbReference type="Proteomes" id="UP000247523">
    <property type="component" value="Unassembled WGS sequence"/>
</dbReference>
<evidence type="ECO:0000259" key="11">
    <source>
        <dbReference type="PROSITE" id="PS50111"/>
    </source>
</evidence>
<comment type="similarity">
    <text evidence="8">Belongs to the methyl-accepting chemotaxis (MCP) protein family.</text>
</comment>
<dbReference type="AlphaFoldDB" id="A0A255ILT9"/>
<keyword evidence="7 9" id="KW-0807">Transducer</keyword>
<evidence type="ECO:0000256" key="2">
    <source>
        <dbReference type="ARBA" id="ARBA00022475"/>
    </source>
</evidence>
<reference evidence="14" key="3">
    <citation type="submission" date="2018-07" db="EMBL/GenBank/DDBJ databases">
        <authorList>
            <person name="Quirk P.G."/>
            <person name="Krulwich T.A."/>
        </authorList>
    </citation>
    <scope>NUCLEOTIDE SEQUENCE</scope>
    <source>
        <strain evidence="14">CCRI-19302</strain>
    </source>
</reference>
<keyword evidence="4 10" id="KW-0812">Transmembrane</keyword>
<dbReference type="Gene3D" id="6.10.340.10">
    <property type="match status" value="1"/>
</dbReference>
<evidence type="ECO:0000313" key="14">
    <source>
        <dbReference type="EMBL" id="RDY32341.1"/>
    </source>
</evidence>
<evidence type="ECO:0000313" key="13">
    <source>
        <dbReference type="EMBL" id="PXV89473.1"/>
    </source>
</evidence>
<keyword evidence="3" id="KW-0145">Chemotaxis</keyword>
<accession>A0A255ILT9</accession>